<protein>
    <submittedName>
        <fullName evidence="2">4-amino-4-deoxy-L-arabinose transferase</fullName>
    </submittedName>
</protein>
<reference evidence="2" key="1">
    <citation type="submission" date="2020-02" db="EMBL/GenBank/DDBJ databases">
        <authorList>
            <person name="Meier V. D."/>
        </authorList>
    </citation>
    <scope>NUCLEOTIDE SEQUENCE</scope>
    <source>
        <strain evidence="2">AVDCRST_MAG51</strain>
    </source>
</reference>
<sequence>VVADHQVPGFGRRRRPGLRGGQAKRPAGRAYRRIANGHGAGTGLAAAGGPAGTEDRQSRALHLLVRAADAADVPAVPGAARAHRLLAGAAGVGGGDGTVLRRTRTAGAALRHPADLM</sequence>
<gene>
    <name evidence="2" type="ORF">AVDCRST_MAG51-2655</name>
</gene>
<dbReference type="GO" id="GO:0016740">
    <property type="term" value="F:transferase activity"/>
    <property type="evidence" value="ECO:0007669"/>
    <property type="project" value="UniProtKB-KW"/>
</dbReference>
<evidence type="ECO:0000256" key="1">
    <source>
        <dbReference type="SAM" id="MobiDB-lite"/>
    </source>
</evidence>
<keyword evidence="2" id="KW-0808">Transferase</keyword>
<evidence type="ECO:0000313" key="2">
    <source>
        <dbReference type="EMBL" id="CAA9430728.1"/>
    </source>
</evidence>
<organism evidence="2">
    <name type="scientific">uncultured Ramlibacter sp</name>
    <dbReference type="NCBI Taxonomy" id="260755"/>
    <lineage>
        <taxon>Bacteria</taxon>
        <taxon>Pseudomonadati</taxon>
        <taxon>Pseudomonadota</taxon>
        <taxon>Betaproteobacteria</taxon>
        <taxon>Burkholderiales</taxon>
        <taxon>Comamonadaceae</taxon>
        <taxon>Ramlibacter</taxon>
        <taxon>environmental samples</taxon>
    </lineage>
</organism>
<dbReference type="AlphaFoldDB" id="A0A6J4Q7V5"/>
<dbReference type="EMBL" id="CADCUX010000558">
    <property type="protein sequence ID" value="CAA9430728.1"/>
    <property type="molecule type" value="Genomic_DNA"/>
</dbReference>
<name>A0A6J4Q7V5_9BURK</name>
<accession>A0A6J4Q7V5</accession>
<proteinExistence type="predicted"/>
<feature type="non-terminal residue" evidence="2">
    <location>
        <position position="117"/>
    </location>
</feature>
<feature type="region of interest" description="Disordered" evidence="1">
    <location>
        <begin position="1"/>
        <end position="54"/>
    </location>
</feature>
<feature type="non-terminal residue" evidence="2">
    <location>
        <position position="1"/>
    </location>
</feature>